<feature type="domain" description="Gfo/Idh/MocA-like oxidoreductase N-terminal" evidence="1">
    <location>
        <begin position="4"/>
        <end position="127"/>
    </location>
</feature>
<dbReference type="InterPro" id="IPR055170">
    <property type="entry name" value="GFO_IDH_MocA-like_dom"/>
</dbReference>
<dbReference type="AlphaFoldDB" id="A0A919XAJ5"/>
<dbReference type="InterPro" id="IPR052515">
    <property type="entry name" value="Gfo/Idh/MocA_Oxidoreductase"/>
</dbReference>
<dbReference type="SUPFAM" id="SSF55347">
    <property type="entry name" value="Glyceraldehyde-3-phosphate dehydrogenase-like, C-terminal domain"/>
    <property type="match status" value="1"/>
</dbReference>
<dbReference type="PANTHER" id="PTHR43249">
    <property type="entry name" value="UDP-N-ACETYL-2-AMINO-2-DEOXY-D-GLUCURONATE OXIDASE"/>
    <property type="match status" value="1"/>
</dbReference>
<evidence type="ECO:0000313" key="3">
    <source>
        <dbReference type="EMBL" id="GIO28079.1"/>
    </source>
</evidence>
<comment type="caution">
    <text evidence="3">The sequence shown here is derived from an EMBL/GenBank/DDBJ whole genome shotgun (WGS) entry which is preliminary data.</text>
</comment>
<dbReference type="InterPro" id="IPR000683">
    <property type="entry name" value="Gfo/Idh/MocA-like_OxRdtase_N"/>
</dbReference>
<dbReference type="Gene3D" id="3.30.360.10">
    <property type="entry name" value="Dihydrodipicolinate Reductase, domain 2"/>
    <property type="match status" value="1"/>
</dbReference>
<dbReference type="Gene3D" id="3.40.50.720">
    <property type="entry name" value="NAD(P)-binding Rossmann-like Domain"/>
    <property type="match status" value="1"/>
</dbReference>
<dbReference type="Proteomes" id="UP000676917">
    <property type="component" value="Unassembled WGS sequence"/>
</dbReference>
<dbReference type="EMBL" id="BORP01000005">
    <property type="protein sequence ID" value="GIO28079.1"/>
    <property type="molecule type" value="Genomic_DNA"/>
</dbReference>
<evidence type="ECO:0000313" key="4">
    <source>
        <dbReference type="Proteomes" id="UP000676917"/>
    </source>
</evidence>
<reference evidence="3" key="1">
    <citation type="submission" date="2021-03" db="EMBL/GenBank/DDBJ databases">
        <title>Antimicrobial resistance genes in bacteria isolated from Japanese honey, and their potential for conferring macrolide and lincosamide resistance in the American foulbrood pathogen Paenibacillus larvae.</title>
        <authorList>
            <person name="Okamoto M."/>
            <person name="Kumagai M."/>
            <person name="Kanamori H."/>
            <person name="Takamatsu D."/>
        </authorList>
    </citation>
    <scope>NUCLEOTIDE SEQUENCE</scope>
    <source>
        <strain evidence="3">J43TS3</strain>
    </source>
</reference>
<organism evidence="3 4">
    <name type="scientific">Ornithinibacillus bavariensis</name>
    <dbReference type="NCBI Taxonomy" id="545502"/>
    <lineage>
        <taxon>Bacteria</taxon>
        <taxon>Bacillati</taxon>
        <taxon>Bacillota</taxon>
        <taxon>Bacilli</taxon>
        <taxon>Bacillales</taxon>
        <taxon>Bacillaceae</taxon>
        <taxon>Ornithinibacillus</taxon>
    </lineage>
</organism>
<dbReference type="Pfam" id="PF22725">
    <property type="entry name" value="GFO_IDH_MocA_C3"/>
    <property type="match status" value="1"/>
</dbReference>
<feature type="domain" description="GFO/IDH/MocA-like oxidoreductase" evidence="2">
    <location>
        <begin position="137"/>
        <end position="260"/>
    </location>
</feature>
<keyword evidence="4" id="KW-1185">Reference proteome</keyword>
<dbReference type="InterPro" id="IPR036291">
    <property type="entry name" value="NAD(P)-bd_dom_sf"/>
</dbReference>
<protein>
    <submittedName>
        <fullName evidence="3">Oxidoreductase</fullName>
    </submittedName>
</protein>
<evidence type="ECO:0000259" key="2">
    <source>
        <dbReference type="Pfam" id="PF22725"/>
    </source>
</evidence>
<dbReference type="SUPFAM" id="SSF51735">
    <property type="entry name" value="NAD(P)-binding Rossmann-fold domains"/>
    <property type="match status" value="1"/>
</dbReference>
<dbReference type="RefSeq" id="WP_212921533.1">
    <property type="nucleotide sequence ID" value="NZ_BORP01000005.1"/>
</dbReference>
<accession>A0A919XAJ5</accession>
<sequence length="362" mass="41382">MTLSIGLIGCGYIAKKHLETISQFDEVELIAVSDIDGNKMDEAILLYNQLTGINRIIKKFNNFYDLLEDKNIDIVVIATVSGLHAKIASESLVHHKHVILEKPFALSVADGERLIELAKAENRRILVCHQLRYRPIFRKLKALLEKDALGRIHLGVASMRIHRSESYFNNSNWKGTWKHDGGMLLNQGIHLIDLLIWFMGDVNTVYGDISNNMDIKDTEDIAAGILTFHNRAKGIIDANTITKPNNLGYYISLFGENGTFSIGGPSFNKLERCYFPNSSHTNEILSLMEDHNEHKYMYQNFINVLNQKETILLMDEKDAFRSIMTVFAIYEASKCNKVVHLPLESFSTEEMNMERVKKWEKK</sequence>
<dbReference type="PANTHER" id="PTHR43249:SF1">
    <property type="entry name" value="D-GLUCOSIDE 3-DEHYDROGENASE"/>
    <property type="match status" value="1"/>
</dbReference>
<dbReference type="GO" id="GO:0000166">
    <property type="term" value="F:nucleotide binding"/>
    <property type="evidence" value="ECO:0007669"/>
    <property type="project" value="InterPro"/>
</dbReference>
<evidence type="ECO:0000259" key="1">
    <source>
        <dbReference type="Pfam" id="PF01408"/>
    </source>
</evidence>
<name>A0A919XAJ5_9BACI</name>
<dbReference type="Pfam" id="PF01408">
    <property type="entry name" value="GFO_IDH_MocA"/>
    <property type="match status" value="1"/>
</dbReference>
<gene>
    <name evidence="3" type="ORF">J43TS3_26900</name>
</gene>
<proteinExistence type="predicted"/>